<evidence type="ECO:0000256" key="8">
    <source>
        <dbReference type="ARBA" id="ARBA00023146"/>
    </source>
</evidence>
<evidence type="ECO:0000256" key="6">
    <source>
        <dbReference type="ARBA" id="ARBA00022840"/>
    </source>
</evidence>
<dbReference type="FunFam" id="2.170.220.10:FF:000003">
    <property type="entry name" value="Methionine--tRNA ligase"/>
    <property type="match status" value="1"/>
</dbReference>
<dbReference type="Pfam" id="PF00133">
    <property type="entry name" value="tRNA-synt_1"/>
    <property type="match status" value="1"/>
</dbReference>
<dbReference type="InterPro" id="IPR009080">
    <property type="entry name" value="tRNAsynth_Ia_anticodon-bd"/>
</dbReference>
<reference evidence="13 14" key="1">
    <citation type="journal article" date="2016" name="Nat. Commun.">
        <title>Thousands of microbial genomes shed light on interconnected biogeochemical processes in an aquifer system.</title>
        <authorList>
            <person name="Anantharaman K."/>
            <person name="Brown C.T."/>
            <person name="Hug L.A."/>
            <person name="Sharon I."/>
            <person name="Castelle C.J."/>
            <person name="Probst A.J."/>
            <person name="Thomas B.C."/>
            <person name="Singh A."/>
            <person name="Wilkins M.J."/>
            <person name="Karaoz U."/>
            <person name="Brodie E.L."/>
            <person name="Williams K.H."/>
            <person name="Hubbard S.S."/>
            <person name="Banfield J.F."/>
        </authorList>
    </citation>
    <scope>NUCLEOTIDE SEQUENCE [LARGE SCALE GENOMIC DNA]</scope>
</reference>
<dbReference type="EMBL" id="MHTV01000007">
    <property type="protein sequence ID" value="OHA67580.1"/>
    <property type="molecule type" value="Genomic_DNA"/>
</dbReference>
<comment type="function">
    <text evidence="1">Is required not only for elongation of protein synthesis but also for the initiation of all mRNA translation through initiator tRNA(fMet) aminoacylation.</text>
</comment>
<gene>
    <name evidence="13" type="ORF">A3C04_00980</name>
</gene>
<feature type="domain" description="Aminoacyl-tRNA synthetase class Ia" evidence="11">
    <location>
        <begin position="3"/>
        <end position="68"/>
    </location>
</feature>
<evidence type="ECO:0000256" key="7">
    <source>
        <dbReference type="ARBA" id="ARBA00022917"/>
    </source>
</evidence>
<comment type="similarity">
    <text evidence="10">Belongs to the class-I aminoacyl-tRNA synthetase family.</text>
</comment>
<dbReference type="NCBIfam" id="TIGR00398">
    <property type="entry name" value="metG"/>
    <property type="match status" value="1"/>
</dbReference>
<evidence type="ECO:0000256" key="9">
    <source>
        <dbReference type="ARBA" id="ARBA00030904"/>
    </source>
</evidence>
<dbReference type="Gene3D" id="3.40.50.620">
    <property type="entry name" value="HUPs"/>
    <property type="match status" value="1"/>
</dbReference>
<dbReference type="PANTHER" id="PTHR43326">
    <property type="entry name" value="METHIONYL-TRNA SYNTHETASE"/>
    <property type="match status" value="1"/>
</dbReference>
<evidence type="ECO:0000256" key="2">
    <source>
        <dbReference type="ARBA" id="ARBA00012838"/>
    </source>
</evidence>
<keyword evidence="8 10" id="KW-0030">Aminoacyl-tRNA synthetase</keyword>
<proteinExistence type="inferred from homology"/>
<evidence type="ECO:0000313" key="13">
    <source>
        <dbReference type="EMBL" id="OHA67580.1"/>
    </source>
</evidence>
<protein>
    <recommendedName>
        <fullName evidence="3">Methionine--tRNA ligase</fullName>
        <ecNumber evidence="2">6.1.1.10</ecNumber>
    </recommendedName>
    <alternativeName>
        <fullName evidence="9">Methionyl-tRNA synthetase</fullName>
    </alternativeName>
</protein>
<dbReference type="SUPFAM" id="SSF47323">
    <property type="entry name" value="Anticodon-binding domain of a subclass of class I aminoacyl-tRNA synthetases"/>
    <property type="match status" value="1"/>
</dbReference>
<dbReference type="Gene3D" id="2.170.220.10">
    <property type="match status" value="1"/>
</dbReference>
<evidence type="ECO:0000256" key="3">
    <source>
        <dbReference type="ARBA" id="ARBA00018753"/>
    </source>
</evidence>
<dbReference type="InterPro" id="IPR014758">
    <property type="entry name" value="Met-tRNA_synth"/>
</dbReference>
<name>A0A1G2R403_9BACT</name>
<evidence type="ECO:0000256" key="1">
    <source>
        <dbReference type="ARBA" id="ARBA00003314"/>
    </source>
</evidence>
<evidence type="ECO:0000256" key="10">
    <source>
        <dbReference type="RuleBase" id="RU363039"/>
    </source>
</evidence>
<keyword evidence="6 10" id="KW-0067">ATP-binding</keyword>
<comment type="caution">
    <text evidence="13">The sequence shown here is derived from an EMBL/GenBank/DDBJ whole genome shotgun (WGS) entry which is preliminary data.</text>
</comment>
<accession>A0A1G2R403</accession>
<dbReference type="Proteomes" id="UP000178092">
    <property type="component" value="Unassembled WGS sequence"/>
</dbReference>
<organism evidence="13 14">
    <name type="scientific">Candidatus Wildermuthbacteria bacterium RIFCSPHIGHO2_02_FULL_45_25</name>
    <dbReference type="NCBI Taxonomy" id="1802450"/>
    <lineage>
        <taxon>Bacteria</taxon>
        <taxon>Candidatus Wildermuthiibacteriota</taxon>
    </lineage>
</organism>
<dbReference type="InterPro" id="IPR015413">
    <property type="entry name" value="Methionyl/Leucyl_tRNA_Synth"/>
</dbReference>
<evidence type="ECO:0000259" key="12">
    <source>
        <dbReference type="Pfam" id="PF09334"/>
    </source>
</evidence>
<dbReference type="InterPro" id="IPR002300">
    <property type="entry name" value="aa-tRNA-synth_Ia"/>
</dbReference>
<dbReference type="PANTHER" id="PTHR43326:SF1">
    <property type="entry name" value="METHIONINE--TRNA LIGASE, MITOCHONDRIAL"/>
    <property type="match status" value="1"/>
</dbReference>
<dbReference type="PRINTS" id="PR01041">
    <property type="entry name" value="TRNASYNTHMET"/>
</dbReference>
<evidence type="ECO:0000313" key="14">
    <source>
        <dbReference type="Proteomes" id="UP000178092"/>
    </source>
</evidence>
<evidence type="ECO:0000256" key="4">
    <source>
        <dbReference type="ARBA" id="ARBA00022598"/>
    </source>
</evidence>
<keyword evidence="4 10" id="KW-0436">Ligase</keyword>
<dbReference type="SUPFAM" id="SSF52374">
    <property type="entry name" value="Nucleotidylyl transferase"/>
    <property type="match status" value="1"/>
</dbReference>
<dbReference type="InterPro" id="IPR033911">
    <property type="entry name" value="MetRS_core"/>
</dbReference>
<dbReference type="GO" id="GO:0006431">
    <property type="term" value="P:methionyl-tRNA aminoacylation"/>
    <property type="evidence" value="ECO:0007669"/>
    <property type="project" value="InterPro"/>
</dbReference>
<dbReference type="GO" id="GO:0005524">
    <property type="term" value="F:ATP binding"/>
    <property type="evidence" value="ECO:0007669"/>
    <property type="project" value="UniProtKB-KW"/>
</dbReference>
<evidence type="ECO:0000256" key="5">
    <source>
        <dbReference type="ARBA" id="ARBA00022741"/>
    </source>
</evidence>
<dbReference type="Pfam" id="PF09334">
    <property type="entry name" value="tRNA-synt_1g"/>
    <property type="match status" value="1"/>
</dbReference>
<dbReference type="InterPro" id="IPR014729">
    <property type="entry name" value="Rossmann-like_a/b/a_fold"/>
</dbReference>
<keyword evidence="7 10" id="KW-0648">Protein biosynthesis</keyword>
<dbReference type="AlphaFoldDB" id="A0A1G2R403"/>
<dbReference type="Gene3D" id="1.10.730.10">
    <property type="entry name" value="Isoleucyl-tRNA Synthetase, Domain 1"/>
    <property type="match status" value="1"/>
</dbReference>
<dbReference type="InterPro" id="IPR023457">
    <property type="entry name" value="Met-tRNA_synth_2"/>
</dbReference>
<keyword evidence="5 10" id="KW-0547">Nucleotide-binding</keyword>
<evidence type="ECO:0000259" key="11">
    <source>
        <dbReference type="Pfam" id="PF00133"/>
    </source>
</evidence>
<dbReference type="EC" id="6.1.1.10" evidence="2"/>
<dbReference type="CDD" id="cd00814">
    <property type="entry name" value="MetRS_core"/>
    <property type="match status" value="1"/>
</dbReference>
<feature type="domain" description="Methionyl/Leucyl tRNA synthetase" evidence="12">
    <location>
        <begin position="134"/>
        <end position="360"/>
    </location>
</feature>
<dbReference type="GO" id="GO:0004825">
    <property type="term" value="F:methionine-tRNA ligase activity"/>
    <property type="evidence" value="ECO:0007669"/>
    <property type="project" value="UniProtKB-EC"/>
</dbReference>
<sequence>MAKFYITTSIPYANAAPHIGFALEAIQTDVIARFHRQKGEDVFFLTGTDEHGTKIQRTARDALVSPQKYVDGIAVKFQELAKVLNISNTDFIRTSDQKRHWPAVREVWQKLQANGDIIKKQYEGLYCSGCEGFLTPTDLVDGKCPYHQKAPELVKEENYFFTLSKYADRLREILEKGQICVVPDYRKNEVMELIRQGLEDVSFSRPRTTLEWGIPVPGDETQVIYVWADALTNYISALGYPDGENFKKYWPVDVHVVGKDIVRFHSLVWPAMLLSLGLELPRTLFVHGFITVNGQKMSKSLGNAISPFELVEKYGTDAVRYFFVSELPATEDGDFSYEKFEKRYQGDLANGIGNLVNRVLTLASEISLSTGRNSILSSGLPLNDTSLNKLVKDIELSRNISLGLFDFLGAINEIWKLVAYCNVYINDKKPWLDSPNGWKEGKGKDVIDDLVFVIIRIAYLIEPFMPKTATRIREQIKTQVIEPLFPRLEKK</sequence>